<dbReference type="SUPFAM" id="SSF48726">
    <property type="entry name" value="Immunoglobulin"/>
    <property type="match status" value="2"/>
</dbReference>
<keyword evidence="8" id="KW-0812">Transmembrane</keyword>
<dbReference type="GO" id="GO:0016020">
    <property type="term" value="C:membrane"/>
    <property type="evidence" value="ECO:0007669"/>
    <property type="project" value="UniProtKB-SubCell"/>
</dbReference>
<keyword evidence="3" id="KW-0677">Repeat</keyword>
<dbReference type="InterPro" id="IPR003599">
    <property type="entry name" value="Ig_sub"/>
</dbReference>
<evidence type="ECO:0000313" key="10">
    <source>
        <dbReference type="EMBL" id="VBB32830.1"/>
    </source>
</evidence>
<dbReference type="PROSITE" id="PS50835">
    <property type="entry name" value="IG_LIKE"/>
    <property type="match status" value="2"/>
</dbReference>
<evidence type="ECO:0000256" key="5">
    <source>
        <dbReference type="ARBA" id="ARBA00023157"/>
    </source>
</evidence>
<feature type="compositionally biased region" description="Basic residues" evidence="7">
    <location>
        <begin position="256"/>
        <end position="267"/>
    </location>
</feature>
<dbReference type="GO" id="GO:0005912">
    <property type="term" value="C:adherens junction"/>
    <property type="evidence" value="ECO:0007669"/>
    <property type="project" value="TreeGrafter"/>
</dbReference>
<dbReference type="InterPro" id="IPR013098">
    <property type="entry name" value="Ig_I-set"/>
</dbReference>
<gene>
    <name evidence="10" type="ORF">NAV_LOCUS7621</name>
</gene>
<evidence type="ECO:0000256" key="8">
    <source>
        <dbReference type="SAM" id="Phobius"/>
    </source>
</evidence>
<evidence type="ECO:0000256" key="1">
    <source>
        <dbReference type="ARBA" id="ARBA00004370"/>
    </source>
</evidence>
<keyword evidence="6" id="KW-0325">Glycoprotein</keyword>
<dbReference type="Pfam" id="PF07679">
    <property type="entry name" value="I-set"/>
    <property type="match status" value="1"/>
</dbReference>
<dbReference type="PANTHER" id="PTHR23277:SF108">
    <property type="entry name" value="FASCICLIN-3"/>
    <property type="match status" value="1"/>
</dbReference>
<dbReference type="InterPro" id="IPR013783">
    <property type="entry name" value="Ig-like_fold"/>
</dbReference>
<dbReference type="STRING" id="6277.A0A498SP23"/>
<evidence type="ECO:0000256" key="3">
    <source>
        <dbReference type="ARBA" id="ARBA00022737"/>
    </source>
</evidence>
<feature type="domain" description="Ig-like" evidence="9">
    <location>
        <begin position="79"/>
        <end position="152"/>
    </location>
</feature>
<feature type="transmembrane region" description="Helical" evidence="8">
    <location>
        <begin position="323"/>
        <end position="349"/>
    </location>
</feature>
<dbReference type="GO" id="GO:0007157">
    <property type="term" value="P:heterophilic cell-cell adhesion via plasma membrane cell adhesion molecules"/>
    <property type="evidence" value="ECO:0007669"/>
    <property type="project" value="TreeGrafter"/>
</dbReference>
<dbReference type="Gene3D" id="2.60.40.10">
    <property type="entry name" value="Immunoglobulins"/>
    <property type="match status" value="3"/>
</dbReference>
<dbReference type="InterPro" id="IPR036179">
    <property type="entry name" value="Ig-like_dom_sf"/>
</dbReference>
<keyword evidence="11" id="KW-1185">Reference proteome</keyword>
<dbReference type="OrthoDB" id="10055367at2759"/>
<organism evidence="10 11">
    <name type="scientific">Acanthocheilonema viteae</name>
    <name type="common">Filarial nematode worm</name>
    <name type="synonym">Dipetalonema viteae</name>
    <dbReference type="NCBI Taxonomy" id="6277"/>
    <lineage>
        <taxon>Eukaryota</taxon>
        <taxon>Metazoa</taxon>
        <taxon>Ecdysozoa</taxon>
        <taxon>Nematoda</taxon>
        <taxon>Chromadorea</taxon>
        <taxon>Rhabditida</taxon>
        <taxon>Spirurina</taxon>
        <taxon>Spiruromorpha</taxon>
        <taxon>Filarioidea</taxon>
        <taxon>Onchocercidae</taxon>
        <taxon>Acanthocheilonema</taxon>
    </lineage>
</organism>
<sequence length="352" mass="38195">MDVLRGVLDSGGDNNGVNFEWSLLRGGNIIRQYSEDSTLVIKKADPSNDYGVYRCEVEDDDGELIGQAYTAVTIGFTDPSNARIVKFDEKSAAAIECPVYAIPGASVTWEKEDGELPAGAEMVGNKLMINEFDDDAVGMYVCKVDIYGKQIEGYVRAEIYVPDTIIQVLLEPSSESISLGDRAWFDCKVTGDPDAEITWTKEGEDELPDNTQVMGNRLLFVNVREDNGGIYKCLAKTKAGPLETRNVLNVGTAKRKRKRISRKKEKRAHKEAGNNDKKMKRSSIFGTCKNIKLIKFIVAVDVAVIVVIVVGGGGDGDGDGDGVVVVAVLVVAAATITTATILLLLPLLLQLL</sequence>
<dbReference type="AlphaFoldDB" id="A0A498SP23"/>
<comment type="subcellular location">
    <subcellularLocation>
        <location evidence="1">Membrane</location>
    </subcellularLocation>
</comment>
<dbReference type="SMART" id="SM00409">
    <property type="entry name" value="IG"/>
    <property type="match status" value="2"/>
</dbReference>
<name>A0A498SP23_ACAVI</name>
<dbReference type="PANTHER" id="PTHR23277">
    <property type="entry name" value="NECTIN-RELATED"/>
    <property type="match status" value="1"/>
</dbReference>
<dbReference type="GO" id="GO:0007156">
    <property type="term" value="P:homophilic cell adhesion via plasma membrane adhesion molecules"/>
    <property type="evidence" value="ECO:0007669"/>
    <property type="project" value="TreeGrafter"/>
</dbReference>
<evidence type="ECO:0000256" key="2">
    <source>
        <dbReference type="ARBA" id="ARBA00022729"/>
    </source>
</evidence>
<evidence type="ECO:0000256" key="4">
    <source>
        <dbReference type="ARBA" id="ARBA00023136"/>
    </source>
</evidence>
<evidence type="ECO:0000256" key="7">
    <source>
        <dbReference type="SAM" id="MobiDB-lite"/>
    </source>
</evidence>
<dbReference type="InterPro" id="IPR003598">
    <property type="entry name" value="Ig_sub2"/>
</dbReference>
<keyword evidence="2" id="KW-0732">Signal</keyword>
<feature type="compositionally biased region" description="Basic and acidic residues" evidence="7">
    <location>
        <begin position="268"/>
        <end position="277"/>
    </location>
</feature>
<keyword evidence="5" id="KW-1015">Disulfide bond</keyword>
<feature type="transmembrane region" description="Helical" evidence="8">
    <location>
        <begin position="293"/>
        <end position="311"/>
    </location>
</feature>
<feature type="domain" description="Ig-like" evidence="9">
    <location>
        <begin position="162"/>
        <end position="249"/>
    </location>
</feature>
<dbReference type="Proteomes" id="UP000276991">
    <property type="component" value="Unassembled WGS sequence"/>
</dbReference>
<evidence type="ECO:0000313" key="11">
    <source>
        <dbReference type="Proteomes" id="UP000276991"/>
    </source>
</evidence>
<evidence type="ECO:0000256" key="6">
    <source>
        <dbReference type="ARBA" id="ARBA00023180"/>
    </source>
</evidence>
<evidence type="ECO:0000259" key="9">
    <source>
        <dbReference type="PROSITE" id="PS50835"/>
    </source>
</evidence>
<accession>A0A498SP23</accession>
<proteinExistence type="predicted"/>
<protein>
    <recommendedName>
        <fullName evidence="9">Ig-like domain-containing protein</fullName>
    </recommendedName>
</protein>
<feature type="region of interest" description="Disordered" evidence="7">
    <location>
        <begin position="256"/>
        <end position="277"/>
    </location>
</feature>
<dbReference type="InterPro" id="IPR007110">
    <property type="entry name" value="Ig-like_dom"/>
</dbReference>
<keyword evidence="8" id="KW-1133">Transmembrane helix</keyword>
<dbReference type="InterPro" id="IPR051427">
    <property type="entry name" value="Nectin/Nectin-like"/>
</dbReference>
<dbReference type="SMART" id="SM00408">
    <property type="entry name" value="IGc2"/>
    <property type="match status" value="2"/>
</dbReference>
<reference evidence="10 11" key="1">
    <citation type="submission" date="2018-08" db="EMBL/GenBank/DDBJ databases">
        <authorList>
            <person name="Laetsch R D."/>
            <person name="Stevens L."/>
            <person name="Kumar S."/>
            <person name="Blaxter L. M."/>
        </authorList>
    </citation>
    <scope>NUCLEOTIDE SEQUENCE [LARGE SCALE GENOMIC DNA]</scope>
</reference>
<dbReference type="EMBL" id="UPTC01001958">
    <property type="protein sequence ID" value="VBB32830.1"/>
    <property type="molecule type" value="Genomic_DNA"/>
</dbReference>
<keyword evidence="4 8" id="KW-0472">Membrane</keyword>